<organism evidence="9 10">
    <name type="scientific">Clostridium segne</name>
    <dbReference type="NCBI Taxonomy" id="2763038"/>
    <lineage>
        <taxon>Bacteria</taxon>
        <taxon>Bacillati</taxon>
        <taxon>Bacillota</taxon>
        <taxon>Clostridia</taxon>
        <taxon>Eubacteriales</taxon>
        <taxon>Clostridiaceae</taxon>
        <taxon>Clostridium</taxon>
    </lineage>
</organism>
<gene>
    <name evidence="9" type="ORF">H8S19_04415</name>
</gene>
<evidence type="ECO:0000256" key="7">
    <source>
        <dbReference type="SAM" id="Phobius"/>
    </source>
</evidence>
<dbReference type="InterPro" id="IPR004681">
    <property type="entry name" value="TRAP_DctM"/>
</dbReference>
<dbReference type="Proteomes" id="UP000653904">
    <property type="component" value="Unassembled WGS sequence"/>
</dbReference>
<dbReference type="InterPro" id="IPR010656">
    <property type="entry name" value="DctM"/>
</dbReference>
<reference evidence="9 10" key="1">
    <citation type="submission" date="2020-08" db="EMBL/GenBank/DDBJ databases">
        <title>Genome public.</title>
        <authorList>
            <person name="Liu C."/>
            <person name="Sun Q."/>
        </authorList>
    </citation>
    <scope>NUCLEOTIDE SEQUENCE [LARGE SCALE GENOMIC DNA]</scope>
    <source>
        <strain evidence="9 10">BX14</strain>
    </source>
</reference>
<feature type="transmembrane region" description="Helical" evidence="7">
    <location>
        <begin position="104"/>
        <end position="125"/>
    </location>
</feature>
<feature type="transmembrane region" description="Helical" evidence="7">
    <location>
        <begin position="273"/>
        <end position="294"/>
    </location>
</feature>
<feature type="transmembrane region" description="Helical" evidence="7">
    <location>
        <begin position="306"/>
        <end position="328"/>
    </location>
</feature>
<evidence type="ECO:0000256" key="6">
    <source>
        <dbReference type="ARBA" id="ARBA00023136"/>
    </source>
</evidence>
<keyword evidence="6 7" id="KW-0472">Membrane</keyword>
<keyword evidence="2" id="KW-1003">Cell membrane</keyword>
<evidence type="ECO:0000256" key="1">
    <source>
        <dbReference type="ARBA" id="ARBA00004429"/>
    </source>
</evidence>
<comment type="subcellular location">
    <subcellularLocation>
        <location evidence="1">Cell inner membrane</location>
        <topology evidence="1">Multi-pass membrane protein</topology>
    </subcellularLocation>
</comment>
<accession>A0AAW3X133</accession>
<evidence type="ECO:0000256" key="2">
    <source>
        <dbReference type="ARBA" id="ARBA00022475"/>
    </source>
</evidence>
<evidence type="ECO:0000313" key="9">
    <source>
        <dbReference type="EMBL" id="MBC5656314.1"/>
    </source>
</evidence>
<evidence type="ECO:0000313" key="10">
    <source>
        <dbReference type="Proteomes" id="UP000653904"/>
    </source>
</evidence>
<feature type="transmembrane region" description="Helical" evidence="7">
    <location>
        <begin position="137"/>
        <end position="161"/>
    </location>
</feature>
<keyword evidence="4 7" id="KW-0812">Transmembrane</keyword>
<feature type="transmembrane region" description="Helical" evidence="7">
    <location>
        <begin position="217"/>
        <end position="237"/>
    </location>
</feature>
<keyword evidence="3" id="KW-0997">Cell inner membrane</keyword>
<feature type="transmembrane region" description="Helical" evidence="7">
    <location>
        <begin position="243"/>
        <end position="261"/>
    </location>
</feature>
<proteinExistence type="predicted"/>
<dbReference type="RefSeq" id="WP_022358809.1">
    <property type="nucleotide sequence ID" value="NZ_JACOOW010000005.1"/>
</dbReference>
<dbReference type="GO" id="GO:0022857">
    <property type="term" value="F:transmembrane transporter activity"/>
    <property type="evidence" value="ECO:0007669"/>
    <property type="project" value="TreeGrafter"/>
</dbReference>
<name>A0AAW3X133_9CLOT</name>
<dbReference type="EMBL" id="JACOOW010000005">
    <property type="protein sequence ID" value="MBC5656314.1"/>
    <property type="molecule type" value="Genomic_DNA"/>
</dbReference>
<feature type="transmembrane region" description="Helical" evidence="7">
    <location>
        <begin position="360"/>
        <end position="383"/>
    </location>
</feature>
<dbReference type="PANTHER" id="PTHR33362">
    <property type="entry name" value="SIALIC ACID TRAP TRANSPORTER PERMEASE PROTEIN SIAT-RELATED"/>
    <property type="match status" value="1"/>
</dbReference>
<comment type="caution">
    <text evidence="9">The sequence shown here is derived from an EMBL/GenBank/DDBJ whole genome shotgun (WGS) entry which is preliminary data.</text>
</comment>
<dbReference type="PANTHER" id="PTHR33362:SF3">
    <property type="entry name" value="SIALIC ACID TRAP TRANSPORTER PERMEASE PROTEIN SIAT"/>
    <property type="match status" value="1"/>
</dbReference>
<feature type="transmembrane region" description="Helical" evidence="7">
    <location>
        <begin position="12"/>
        <end position="34"/>
    </location>
</feature>
<feature type="transmembrane region" description="Helical" evidence="7">
    <location>
        <begin position="173"/>
        <end position="196"/>
    </location>
</feature>
<feature type="transmembrane region" description="Helical" evidence="7">
    <location>
        <begin position="49"/>
        <end position="68"/>
    </location>
</feature>
<dbReference type="Pfam" id="PF06808">
    <property type="entry name" value="DctM"/>
    <property type="match status" value="1"/>
</dbReference>
<dbReference type="NCBIfam" id="TIGR00786">
    <property type="entry name" value="dctM"/>
    <property type="match status" value="1"/>
</dbReference>
<keyword evidence="5 7" id="KW-1133">Transmembrane helix</keyword>
<evidence type="ECO:0000256" key="5">
    <source>
        <dbReference type="ARBA" id="ARBA00022989"/>
    </source>
</evidence>
<dbReference type="PIRSF" id="PIRSF006066">
    <property type="entry name" value="HI0050"/>
    <property type="match status" value="1"/>
</dbReference>
<evidence type="ECO:0000256" key="4">
    <source>
        <dbReference type="ARBA" id="ARBA00022692"/>
    </source>
</evidence>
<dbReference type="AlphaFoldDB" id="A0AAW3X133"/>
<evidence type="ECO:0000256" key="3">
    <source>
        <dbReference type="ARBA" id="ARBA00022519"/>
    </source>
</evidence>
<protein>
    <submittedName>
        <fullName evidence="9">TRAP transporter large permease</fullName>
    </submittedName>
</protein>
<evidence type="ECO:0000259" key="8">
    <source>
        <dbReference type="Pfam" id="PF06808"/>
    </source>
</evidence>
<feature type="domain" description="TRAP C4-dicarboxylate transport system permease DctM subunit" evidence="8">
    <location>
        <begin position="8"/>
        <end position="416"/>
    </location>
</feature>
<dbReference type="GO" id="GO:0005886">
    <property type="term" value="C:plasma membrane"/>
    <property type="evidence" value="ECO:0007669"/>
    <property type="project" value="UniProtKB-SubCell"/>
</dbReference>
<keyword evidence="10" id="KW-1185">Reference proteome</keyword>
<sequence length="428" mass="45091">MFSSIILFGSFFLFLALGVPIAFVLIVATVSYALLSTGDANLALVPQRIIYGINSFTMLCLPFFALAGNIMNHGGITMRLVRFAQAFVGHIKGGLAMVDILVCMMFGTVSGSAVAGTAAVGCLMIPAMKDEKYDPAFTAGLTACASCCCPIIPPSLAFVIYGAAAKVSVGDMFIAGVVPGILMGIIMMLVVYVFAVKRDFSAGPKTSWKEKWEATRQALPCIGLPIIVVGGIMGGFFTPTEAAAAAVLYSLILSAFVYRTVGWKELWKSIIDSAIDSGTVMLIVGGCYLFGWVISNERWAVSVTNMLVGLHTSLAVKLLLVNLVLLVVGMFMDSAPAIMLVAPILAPAMASLGVDPIQTGMIVCLNLTIGLATPPVGVCLYTATNIARCKFGDTVRNAVPFLVAMLAALAIITNVPVVSRIPFILMGR</sequence>
<feature type="transmembrane region" description="Helical" evidence="7">
    <location>
        <begin position="395"/>
        <end position="418"/>
    </location>
</feature>